<evidence type="ECO:0000313" key="4">
    <source>
        <dbReference type="EMBL" id="NAS13071.1"/>
    </source>
</evidence>
<feature type="region of interest" description="Disordered" evidence="1">
    <location>
        <begin position="164"/>
        <end position="214"/>
    </location>
</feature>
<dbReference type="InterPro" id="IPR000157">
    <property type="entry name" value="TIR_dom"/>
</dbReference>
<dbReference type="AlphaFoldDB" id="A0A6L9EEI5"/>
<comment type="caution">
    <text evidence="4">The sequence shown here is derived from an EMBL/GenBank/DDBJ whole genome shotgun (WGS) entry which is preliminary data.</text>
</comment>
<evidence type="ECO:0000259" key="3">
    <source>
        <dbReference type="Pfam" id="PF13676"/>
    </source>
</evidence>
<feature type="compositionally biased region" description="Polar residues" evidence="1">
    <location>
        <begin position="311"/>
        <end position="322"/>
    </location>
</feature>
<evidence type="ECO:0000256" key="2">
    <source>
        <dbReference type="SAM" id="Phobius"/>
    </source>
</evidence>
<keyword evidence="5" id="KW-1185">Reference proteome</keyword>
<evidence type="ECO:0000256" key="1">
    <source>
        <dbReference type="SAM" id="MobiDB-lite"/>
    </source>
</evidence>
<feature type="compositionally biased region" description="Basic and acidic residues" evidence="1">
    <location>
        <begin position="325"/>
        <end position="338"/>
    </location>
</feature>
<dbReference type="GO" id="GO:0007165">
    <property type="term" value="P:signal transduction"/>
    <property type="evidence" value="ECO:0007669"/>
    <property type="project" value="InterPro"/>
</dbReference>
<name>A0A6L9EEI5_9FLAO</name>
<keyword evidence="2" id="KW-0812">Transmembrane</keyword>
<feature type="compositionally biased region" description="Basic residues" evidence="1">
    <location>
        <begin position="281"/>
        <end position="296"/>
    </location>
</feature>
<proteinExistence type="predicted"/>
<feature type="domain" description="TIR" evidence="3">
    <location>
        <begin position="11"/>
        <end position="116"/>
    </location>
</feature>
<feature type="compositionally biased region" description="Polar residues" evidence="1">
    <location>
        <begin position="197"/>
        <end position="206"/>
    </location>
</feature>
<accession>A0A6L9EEI5</accession>
<sequence length="533" mass="60626">MARKLNMFGIYALEDKDVMLDLSAHLDDLRGTYDLNLWLEDAVIPGEPWQFHFESRASHTEVFVLLLSEAFMKTGFMRQPEFKLVMDRQKEQKSVVIPILLEQCDWDEEFDLGDYQFSLKDLPLLPEEGQPLKEWGSLEEAYGNIASGINSIIKDLVEHLDQKRSKKKRAKSEESGQVAISFDPAENKANDMEENSESQQEIGQKASSREEAEARRRAEVAKRIREAAEASARRREEEDRLWEEALEKRRLEKARRIREEAALADQQPETENGFREEHATVKSKRAERKKRSRSAKVAKSDIPETKRPEKTSVTAPSTTPAQAKTKVESSGEKPEKASEASNIFTKRNIIRAAMGAVFVVLIIWLFSLFGNSTENEAPEAAATNETKVEATDNSESADEESVTLTEAAVTFAVGDYHQEGIIFELNTDNNTGKIAHLDDAGPMPWQDANKIDEQLGAGWRLPSFEELQSMYNSIGQGADNKGEFTNGLYWSSTPFEEHQARLLRFLDGNTSYHYNRHVEHRSYRVRAIKDFGW</sequence>
<dbReference type="Pfam" id="PF13676">
    <property type="entry name" value="TIR_2"/>
    <property type="match status" value="1"/>
</dbReference>
<evidence type="ECO:0000313" key="5">
    <source>
        <dbReference type="Proteomes" id="UP000475249"/>
    </source>
</evidence>
<feature type="region of interest" description="Disordered" evidence="1">
    <location>
        <begin position="377"/>
        <end position="401"/>
    </location>
</feature>
<feature type="region of interest" description="Disordered" evidence="1">
    <location>
        <begin position="261"/>
        <end position="339"/>
    </location>
</feature>
<dbReference type="Gene3D" id="3.40.50.10140">
    <property type="entry name" value="Toll/interleukin-1 receptor homology (TIR) domain"/>
    <property type="match status" value="1"/>
</dbReference>
<keyword evidence="2" id="KW-1133">Transmembrane helix</keyword>
<dbReference type="InterPro" id="IPR035897">
    <property type="entry name" value="Toll_tir_struct_dom_sf"/>
</dbReference>
<dbReference type="SUPFAM" id="SSF52200">
    <property type="entry name" value="Toll/Interleukin receptor TIR domain"/>
    <property type="match status" value="1"/>
</dbReference>
<feature type="compositionally biased region" description="Basic and acidic residues" evidence="1">
    <location>
        <begin position="298"/>
        <end position="310"/>
    </location>
</feature>
<dbReference type="EMBL" id="WXYO01000006">
    <property type="protein sequence ID" value="NAS13071.1"/>
    <property type="molecule type" value="Genomic_DNA"/>
</dbReference>
<dbReference type="Proteomes" id="UP000475249">
    <property type="component" value="Unassembled WGS sequence"/>
</dbReference>
<organism evidence="4 5">
    <name type="scientific">Poritiphilus flavus</name>
    <dbReference type="NCBI Taxonomy" id="2697053"/>
    <lineage>
        <taxon>Bacteria</taxon>
        <taxon>Pseudomonadati</taxon>
        <taxon>Bacteroidota</taxon>
        <taxon>Flavobacteriia</taxon>
        <taxon>Flavobacteriales</taxon>
        <taxon>Flavobacteriaceae</taxon>
        <taxon>Poritiphilus</taxon>
    </lineage>
</organism>
<feature type="transmembrane region" description="Helical" evidence="2">
    <location>
        <begin position="349"/>
        <end position="369"/>
    </location>
</feature>
<dbReference type="RefSeq" id="WP_161436114.1">
    <property type="nucleotide sequence ID" value="NZ_WXYO01000006.1"/>
</dbReference>
<keyword evidence="2" id="KW-0472">Membrane</keyword>
<protein>
    <submittedName>
        <fullName evidence="4">TIR domain-containing protein</fullName>
    </submittedName>
</protein>
<reference evidence="4 5" key="1">
    <citation type="submission" date="2020-01" db="EMBL/GenBank/DDBJ databases">
        <title>Bacteria diversity of Porities sp.</title>
        <authorList>
            <person name="Wang G."/>
        </authorList>
    </citation>
    <scope>NUCLEOTIDE SEQUENCE [LARGE SCALE GENOMIC DNA]</scope>
    <source>
        <strain evidence="4 5">R33</strain>
    </source>
</reference>
<gene>
    <name evidence="4" type="ORF">GTQ38_13735</name>
</gene>